<proteinExistence type="predicted"/>
<feature type="transmembrane region" description="Helical" evidence="2">
    <location>
        <begin position="624"/>
        <end position="642"/>
    </location>
</feature>
<feature type="transmembrane region" description="Helical" evidence="2">
    <location>
        <begin position="648"/>
        <end position="665"/>
    </location>
</feature>
<dbReference type="EMBL" id="JALJOV010000301">
    <property type="protein sequence ID" value="KAK9864932.1"/>
    <property type="molecule type" value="Genomic_DNA"/>
</dbReference>
<evidence type="ECO:0008006" key="5">
    <source>
        <dbReference type="Google" id="ProtNLM"/>
    </source>
</evidence>
<evidence type="ECO:0000256" key="2">
    <source>
        <dbReference type="SAM" id="Phobius"/>
    </source>
</evidence>
<feature type="region of interest" description="Disordered" evidence="1">
    <location>
        <begin position="745"/>
        <end position="782"/>
    </location>
</feature>
<keyword evidence="2" id="KW-0472">Membrane</keyword>
<organism evidence="3 4">
    <name type="scientific">Apatococcus fuscideae</name>
    <dbReference type="NCBI Taxonomy" id="2026836"/>
    <lineage>
        <taxon>Eukaryota</taxon>
        <taxon>Viridiplantae</taxon>
        <taxon>Chlorophyta</taxon>
        <taxon>core chlorophytes</taxon>
        <taxon>Trebouxiophyceae</taxon>
        <taxon>Chlorellales</taxon>
        <taxon>Chlorellaceae</taxon>
        <taxon>Apatococcus</taxon>
    </lineage>
</organism>
<accession>A0AAW1T8H3</accession>
<feature type="region of interest" description="Disordered" evidence="1">
    <location>
        <begin position="1"/>
        <end position="28"/>
    </location>
</feature>
<reference evidence="3 4" key="1">
    <citation type="journal article" date="2024" name="Nat. Commun.">
        <title>Phylogenomics reveals the evolutionary origins of lichenization in chlorophyte algae.</title>
        <authorList>
            <person name="Puginier C."/>
            <person name="Libourel C."/>
            <person name="Otte J."/>
            <person name="Skaloud P."/>
            <person name="Haon M."/>
            <person name="Grisel S."/>
            <person name="Petersen M."/>
            <person name="Berrin J.G."/>
            <person name="Delaux P.M."/>
            <person name="Dal Grande F."/>
            <person name="Keller J."/>
        </authorList>
    </citation>
    <scope>NUCLEOTIDE SEQUENCE [LARGE SCALE GENOMIC DNA]</scope>
    <source>
        <strain evidence="3 4">SAG 2523</strain>
    </source>
</reference>
<keyword evidence="4" id="KW-1185">Reference proteome</keyword>
<feature type="transmembrane region" description="Helical" evidence="2">
    <location>
        <begin position="141"/>
        <end position="159"/>
    </location>
</feature>
<feature type="transmembrane region" description="Helical" evidence="2">
    <location>
        <begin position="90"/>
        <end position="108"/>
    </location>
</feature>
<feature type="transmembrane region" description="Helical" evidence="2">
    <location>
        <begin position="115"/>
        <end position="135"/>
    </location>
</feature>
<sequence>MDEARETDDKMDRSPAPCSPKLSPSSVPSIPLCSVSNRKQRTAPFRRASSKICVYLLSDEFKSSLQLAAGVFIAALFVFVRQLRFDLSDLLGVGVVVGLVRVSSGITMGGRIRGAAILGSVTWSIVISSALITIARQTHAYPTWLSILSAVWLGYASVLRVLSGTMGYLLTLISCILILLGQFAWPAGVLWGEVTWAVTRAIWLSCAITMVVGFLVLPTSARDAIPAGLAAHLLFAGHALSRAASHLLEPSPPLNARAATAQSAKEAAMELPRPSLQEYRAKRVDLSADHSLRHAQGAGAKETRKLFAAILKTRQLLKLAPSEPMWMTCCHIELPEWKRIFQEVEIFVAFGASLESHLEGHEPLISEEMMEAAYGPSPLPVFRRVLAVVAASAAAMSQSIAATASPGVHGAPSIASKARDELEAEMGSVMRRCHAAWQKRKHQPEALEAHSHLLEQPLENRLLVMLRVQSRELLSTACRLEGHSRTAMWDRLKLEAEPAVAFLETFCGKDLLDASMGMMQAFIKCFGTWRKTKETLRHNPYFLFGLLFYLASAASLVSMLQAAQHSAIIRKWHSFYLAIAVVSTMQERVDYAIVRGFFRLTMTSIASSIGYVVMLRPRVATNTYALTIISCVWSFLAGHFFIGPYKYGSFMATTAFAAMVFNQYSPLPGSHGTVQFFVARLCEFAIGIGIALIIQFSFPWFLAADVLQQIGVAVSASADVVCRQAEAYLEDLQQVANLAASKAAASGDTADPGSGHNEESLGAQHPDKDTNESGSMPDDPKAIKGLAMKDITSKVADPLGKVQLQMSREGVVWKHGPLTLPKTAKASISGLQVLVERTVLVHAAVTQDAVLEGQFTPHIYLSIFQPLERGFRDYLSKVRCLGEAVRGALAEQASPKDLEAVTAAVQDVEQCRGSLHQQLRQIRLHNRARRASQAVPGASPSIDDVANADDVYRAAGVLSALGRYTDKLVLLAKATLADTWLCQRAPRRWPTRNAMYL</sequence>
<dbReference type="Proteomes" id="UP001485043">
    <property type="component" value="Unassembled WGS sequence"/>
</dbReference>
<name>A0AAW1T8H3_9CHLO</name>
<evidence type="ECO:0000256" key="1">
    <source>
        <dbReference type="SAM" id="MobiDB-lite"/>
    </source>
</evidence>
<feature type="transmembrane region" description="Helical" evidence="2">
    <location>
        <begin position="197"/>
        <end position="217"/>
    </location>
</feature>
<evidence type="ECO:0000313" key="3">
    <source>
        <dbReference type="EMBL" id="KAK9864932.1"/>
    </source>
</evidence>
<gene>
    <name evidence="3" type="ORF">WJX84_003889</name>
</gene>
<feature type="transmembrane region" description="Helical" evidence="2">
    <location>
        <begin position="65"/>
        <end position="84"/>
    </location>
</feature>
<protein>
    <recommendedName>
        <fullName evidence="5">ER transporter 6TM N-terminal domain-containing protein</fullName>
    </recommendedName>
</protein>
<feature type="transmembrane region" description="Helical" evidence="2">
    <location>
        <begin position="541"/>
        <end position="563"/>
    </location>
</feature>
<keyword evidence="2" id="KW-0812">Transmembrane</keyword>
<feature type="transmembrane region" description="Helical" evidence="2">
    <location>
        <begin position="592"/>
        <end position="612"/>
    </location>
</feature>
<feature type="transmembrane region" description="Helical" evidence="2">
    <location>
        <begin position="166"/>
        <end position="185"/>
    </location>
</feature>
<evidence type="ECO:0000313" key="4">
    <source>
        <dbReference type="Proteomes" id="UP001485043"/>
    </source>
</evidence>
<feature type="transmembrane region" description="Helical" evidence="2">
    <location>
        <begin position="677"/>
        <end position="702"/>
    </location>
</feature>
<comment type="caution">
    <text evidence="3">The sequence shown here is derived from an EMBL/GenBank/DDBJ whole genome shotgun (WGS) entry which is preliminary data.</text>
</comment>
<keyword evidence="2" id="KW-1133">Transmembrane helix</keyword>
<dbReference type="AlphaFoldDB" id="A0AAW1T8H3"/>